<dbReference type="Proteomes" id="UP001367508">
    <property type="component" value="Unassembled WGS sequence"/>
</dbReference>
<dbReference type="InterPro" id="IPR032675">
    <property type="entry name" value="LRR_dom_sf"/>
</dbReference>
<dbReference type="AlphaFoldDB" id="A0AAN9KVS6"/>
<dbReference type="Pfam" id="PF18052">
    <property type="entry name" value="Rx_N"/>
    <property type="match status" value="1"/>
</dbReference>
<evidence type="ECO:0000259" key="4">
    <source>
        <dbReference type="Pfam" id="PF18052"/>
    </source>
</evidence>
<dbReference type="SUPFAM" id="SSF52058">
    <property type="entry name" value="L domain-like"/>
    <property type="match status" value="1"/>
</dbReference>
<dbReference type="Gene3D" id="1.20.5.4130">
    <property type="match status" value="1"/>
</dbReference>
<evidence type="ECO:0000256" key="1">
    <source>
        <dbReference type="ARBA" id="ARBA00022737"/>
    </source>
</evidence>
<feature type="domain" description="Disease resistance N-terminal" evidence="4">
    <location>
        <begin position="16"/>
        <end position="98"/>
    </location>
</feature>
<dbReference type="GO" id="GO:0000166">
    <property type="term" value="F:nucleotide binding"/>
    <property type="evidence" value="ECO:0007669"/>
    <property type="project" value="UniProtKB-KW"/>
</dbReference>
<organism evidence="5 6">
    <name type="scientific">Canavalia gladiata</name>
    <name type="common">Sword bean</name>
    <name type="synonym">Dolichos gladiatus</name>
    <dbReference type="NCBI Taxonomy" id="3824"/>
    <lineage>
        <taxon>Eukaryota</taxon>
        <taxon>Viridiplantae</taxon>
        <taxon>Streptophyta</taxon>
        <taxon>Embryophyta</taxon>
        <taxon>Tracheophyta</taxon>
        <taxon>Spermatophyta</taxon>
        <taxon>Magnoliopsida</taxon>
        <taxon>eudicotyledons</taxon>
        <taxon>Gunneridae</taxon>
        <taxon>Pentapetalae</taxon>
        <taxon>rosids</taxon>
        <taxon>fabids</taxon>
        <taxon>Fabales</taxon>
        <taxon>Fabaceae</taxon>
        <taxon>Papilionoideae</taxon>
        <taxon>50 kb inversion clade</taxon>
        <taxon>NPAAA clade</taxon>
        <taxon>indigoferoid/millettioid clade</taxon>
        <taxon>Phaseoleae</taxon>
        <taxon>Canavalia</taxon>
    </lineage>
</organism>
<proteinExistence type="predicted"/>
<keyword evidence="3" id="KW-0611">Plant defense</keyword>
<dbReference type="EMBL" id="JAYMYQ010000006">
    <property type="protein sequence ID" value="KAK7323347.1"/>
    <property type="molecule type" value="Genomic_DNA"/>
</dbReference>
<evidence type="ECO:0000313" key="5">
    <source>
        <dbReference type="EMBL" id="KAK7323347.1"/>
    </source>
</evidence>
<keyword evidence="6" id="KW-1185">Reference proteome</keyword>
<name>A0AAN9KVS6_CANGL</name>
<evidence type="ECO:0000256" key="2">
    <source>
        <dbReference type="ARBA" id="ARBA00022741"/>
    </source>
</evidence>
<dbReference type="InterPro" id="IPR041118">
    <property type="entry name" value="Rx_N"/>
</dbReference>
<protein>
    <recommendedName>
        <fullName evidence="4">Disease resistance N-terminal domain-containing protein</fullName>
    </recommendedName>
</protein>
<keyword evidence="2" id="KW-0547">Nucleotide-binding</keyword>
<gene>
    <name evidence="5" type="ORF">VNO77_26818</name>
</gene>
<evidence type="ECO:0000256" key="3">
    <source>
        <dbReference type="ARBA" id="ARBA00022821"/>
    </source>
</evidence>
<sequence length="312" mass="34833">MAELVGGALLSSFFQVAIENLASSQFKDYFRRHKLDDRLVKKLEITLNSINQVLDDAEKKQYQSTYVKKWLDDLKHAVYETDLLFDEIATHAHLKKSQTVTTKSGDAILPDKDEQQCATCSAANIRELVLDGCGNISLNEIPSNLKKASIYGTEIIESSLGQILCNSACLEELNVGDFSGPNLQYNLNLHSCNSLHTLSIKRMPSSSLPFTLDLFSNLHSLTLHDCPQLNSFPVNAAEEDLSRNLKDEACLRWCSLHTEILKMKGETLLVVTISWTKVSMNERECLQGTGSLACCWDLWRIGGCVTASRVKK</sequence>
<keyword evidence="1" id="KW-0677">Repeat</keyword>
<evidence type="ECO:0000313" key="6">
    <source>
        <dbReference type="Proteomes" id="UP001367508"/>
    </source>
</evidence>
<accession>A0AAN9KVS6</accession>
<dbReference type="GO" id="GO:0006952">
    <property type="term" value="P:defense response"/>
    <property type="evidence" value="ECO:0007669"/>
    <property type="project" value="UniProtKB-KW"/>
</dbReference>
<reference evidence="5 6" key="1">
    <citation type="submission" date="2024-01" db="EMBL/GenBank/DDBJ databases">
        <title>The genomes of 5 underutilized Papilionoideae crops provide insights into root nodulation and disease resistanc.</title>
        <authorList>
            <person name="Jiang F."/>
        </authorList>
    </citation>
    <scope>NUCLEOTIDE SEQUENCE [LARGE SCALE GENOMIC DNA]</scope>
    <source>
        <strain evidence="5">LVBAO_FW01</strain>
        <tissue evidence="5">Leaves</tissue>
    </source>
</reference>
<comment type="caution">
    <text evidence="5">The sequence shown here is derived from an EMBL/GenBank/DDBJ whole genome shotgun (WGS) entry which is preliminary data.</text>
</comment>
<dbReference type="Gene3D" id="3.80.10.10">
    <property type="entry name" value="Ribonuclease Inhibitor"/>
    <property type="match status" value="1"/>
</dbReference>